<dbReference type="OrthoDB" id="3219396at2759"/>
<evidence type="ECO:0000313" key="3">
    <source>
        <dbReference type="Ensembl" id="ENSLLEP00000008468.1"/>
    </source>
</evidence>
<dbReference type="GO" id="GO:0019005">
    <property type="term" value="C:SCF ubiquitin ligase complex"/>
    <property type="evidence" value="ECO:0007669"/>
    <property type="project" value="TreeGrafter"/>
</dbReference>
<keyword evidence="4" id="KW-1185">Reference proteome</keyword>
<dbReference type="Proteomes" id="UP000694569">
    <property type="component" value="Unplaced"/>
</dbReference>
<proteinExistence type="predicted"/>
<name>A0A8C5M425_9ANUR</name>
<evidence type="ECO:0000259" key="2">
    <source>
        <dbReference type="PROSITE" id="PS50181"/>
    </source>
</evidence>
<evidence type="ECO:0000256" key="1">
    <source>
        <dbReference type="SAM" id="MobiDB-lite"/>
    </source>
</evidence>
<dbReference type="Ensembl" id="ENSLLET00000008805.1">
    <property type="protein sequence ID" value="ENSLLEP00000008468.1"/>
    <property type="gene ID" value="ENSLLEG00000005352.1"/>
</dbReference>
<dbReference type="PROSITE" id="PS50181">
    <property type="entry name" value="FBOX"/>
    <property type="match status" value="1"/>
</dbReference>
<protein>
    <submittedName>
        <fullName evidence="3">F-box protein 15</fullName>
    </submittedName>
</protein>
<accession>A0A8C5M425</accession>
<dbReference type="PANTHER" id="PTHR46731">
    <property type="entry name" value="F-BOX ONLY PROTEIN 15"/>
    <property type="match status" value="1"/>
</dbReference>
<feature type="domain" description="F-box" evidence="2">
    <location>
        <begin position="80"/>
        <end position="126"/>
    </location>
</feature>
<dbReference type="Pfam" id="PF12937">
    <property type="entry name" value="F-box-like"/>
    <property type="match status" value="1"/>
</dbReference>
<dbReference type="InterPro" id="IPR036047">
    <property type="entry name" value="F-box-like_dom_sf"/>
</dbReference>
<dbReference type="CDD" id="cd22093">
    <property type="entry name" value="F-box_FBXO15"/>
    <property type="match status" value="1"/>
</dbReference>
<gene>
    <name evidence="3" type="primary">FBXO15</name>
</gene>
<dbReference type="PANTHER" id="PTHR46731:SF1">
    <property type="entry name" value="F-BOX ONLY PROTEIN 15"/>
    <property type="match status" value="1"/>
</dbReference>
<dbReference type="GeneTree" id="ENSGT00390000017498"/>
<dbReference type="InterPro" id="IPR001810">
    <property type="entry name" value="F-box_dom"/>
</dbReference>
<reference evidence="3" key="2">
    <citation type="submission" date="2025-09" db="UniProtKB">
        <authorList>
            <consortium name="Ensembl"/>
        </authorList>
    </citation>
    <scope>IDENTIFICATION</scope>
</reference>
<dbReference type="SMART" id="SM00256">
    <property type="entry name" value="FBOX"/>
    <property type="match status" value="1"/>
</dbReference>
<feature type="region of interest" description="Disordered" evidence="1">
    <location>
        <begin position="16"/>
        <end position="45"/>
    </location>
</feature>
<sequence>MATGRGLIVRQHIVQQRRPIPGPTHEMEFPSVSPKVFSQTSQQPKPLLKKLQAPNPLTQTSQDKKGRTTNVAKKHSCKRSSYIEGLPSEIILKIFSYLDVSSLLCIGSANRRFSQISKDNSLWCRVYSSSNYLKHTCWKPKAVQLVTEDLSVCTLQEKPAGYWKSSYMNKILESRASRISQILKSVKYIMGIPANIENAVRPQKRSLIAEYDLMDLQSSKSIGHDRHVNLLHLRPGLLLGVWQKDKEIAFVMATIHFHQILERSTLGFSDRPYTIPIHTPLLDDLDPNYGLHGYQLHIDMHNGLRTYFCGTFRNLFCKKEYIRNGYLRLSAIGINDRMKHAPLVGKVGLAWNNITFQGNIQTCFLMDVTVLDEAEKPFWCISSPVNLQASHSSESVCDFMGQSFFLNYMDQEGKVKAELLWMNETEEYYIVNLVLYLSTQKVNSWFGTKY</sequence>
<dbReference type="SUPFAM" id="SSF81383">
    <property type="entry name" value="F-box domain"/>
    <property type="match status" value="1"/>
</dbReference>
<dbReference type="Gene3D" id="1.20.1280.50">
    <property type="match status" value="1"/>
</dbReference>
<reference evidence="3" key="1">
    <citation type="submission" date="2025-08" db="UniProtKB">
        <authorList>
            <consortium name="Ensembl"/>
        </authorList>
    </citation>
    <scope>IDENTIFICATION</scope>
</reference>
<dbReference type="AlphaFoldDB" id="A0A8C5M425"/>
<organism evidence="3 4">
    <name type="scientific">Leptobrachium leishanense</name>
    <name type="common">Leishan spiny toad</name>
    <dbReference type="NCBI Taxonomy" id="445787"/>
    <lineage>
        <taxon>Eukaryota</taxon>
        <taxon>Metazoa</taxon>
        <taxon>Chordata</taxon>
        <taxon>Craniata</taxon>
        <taxon>Vertebrata</taxon>
        <taxon>Euteleostomi</taxon>
        <taxon>Amphibia</taxon>
        <taxon>Batrachia</taxon>
        <taxon>Anura</taxon>
        <taxon>Pelobatoidea</taxon>
        <taxon>Megophryidae</taxon>
        <taxon>Leptobrachium</taxon>
    </lineage>
</organism>
<evidence type="ECO:0000313" key="4">
    <source>
        <dbReference type="Proteomes" id="UP000694569"/>
    </source>
</evidence>